<organism evidence="2 3">
    <name type="scientific">Engystomops pustulosus</name>
    <name type="common">Tungara frog</name>
    <name type="synonym">Physalaemus pustulosus</name>
    <dbReference type="NCBI Taxonomy" id="76066"/>
    <lineage>
        <taxon>Eukaryota</taxon>
        <taxon>Metazoa</taxon>
        <taxon>Chordata</taxon>
        <taxon>Craniata</taxon>
        <taxon>Vertebrata</taxon>
        <taxon>Euteleostomi</taxon>
        <taxon>Amphibia</taxon>
        <taxon>Batrachia</taxon>
        <taxon>Anura</taxon>
        <taxon>Neobatrachia</taxon>
        <taxon>Hyloidea</taxon>
        <taxon>Leptodactylidae</taxon>
        <taxon>Leiuperinae</taxon>
        <taxon>Engystomops</taxon>
    </lineage>
</organism>
<reference evidence="2" key="1">
    <citation type="thesis" date="2020" institute="ProQuest LLC" country="789 East Eisenhower Parkway, Ann Arbor, MI, USA">
        <title>Comparative Genomics and Chromosome Evolution.</title>
        <authorList>
            <person name="Mudd A.B."/>
        </authorList>
    </citation>
    <scope>NUCLEOTIDE SEQUENCE</scope>
    <source>
        <strain evidence="2">237g6f4</strain>
        <tissue evidence="2">Blood</tissue>
    </source>
</reference>
<gene>
    <name evidence="2" type="ORF">GDO81_010127</name>
</gene>
<keyword evidence="1" id="KW-0175">Coiled coil</keyword>
<evidence type="ECO:0000313" key="3">
    <source>
        <dbReference type="Proteomes" id="UP000824782"/>
    </source>
</evidence>
<dbReference type="Gene3D" id="1.20.5.1070">
    <property type="entry name" value="Head and neck region of the ectodomain of NDV fusion glycoprotein"/>
    <property type="match status" value="1"/>
</dbReference>
<sequence length="571" mass="64876">MSILKDKLSAIEKIFRSPLLSPDKYNKVKKFYDNIRQQVNKLKVPDVGKFDEIVKLNRTISDMGKEIGDLFTELSKIKKKKEKENTIKSKDIQGYLDKITKHYKTSLSAVEISRNATPIIKIAAKTRKNILSAISNLDTKDKQNFDKLKKMKSLQISKMNEMVCGTVWDFPCDIAPCGGALCRDKFGRRKCGGPDCNGALPLAKDGLKKANETDAKLKSVAIHLLEAEKQIKNIRQLAEDTKLKASRLNKTLSKAMSRMEADKNRSKELIKNVKDFLLDSIPVHQCRRNTAKGGGSKTPQEFDATASPEEIEKIADAILAIKLPAAPYDLINMLNKIKKYCDDFKQNKQNLQKQLDEVKKLTQQAKDAKKAVDNLPSGDEIRNNLKQAENAQKKTKTVIQNVNKNIQDIRSKLSQAQNRADKVDSKLKSIKDTLSQLESRIAELQDKMLKNRIEAYKAQKGANNALKEASESEVDLNNLKEKYELLKEKLKKQEIPPEILERLQKLKKNAEDLVNSINKKFERISDLEDKIDDLNKANEEKVDTLLELEKKAIELKNYILAEENKQANCRD</sequence>
<evidence type="ECO:0000256" key="1">
    <source>
        <dbReference type="SAM" id="Coils"/>
    </source>
</evidence>
<evidence type="ECO:0000313" key="2">
    <source>
        <dbReference type="EMBL" id="KAG8577286.1"/>
    </source>
</evidence>
<comment type="caution">
    <text evidence="2">The sequence shown here is derived from an EMBL/GenBank/DDBJ whole genome shotgun (WGS) entry which is preliminary data.</text>
</comment>
<proteinExistence type="predicted"/>
<keyword evidence="3" id="KW-1185">Reference proteome</keyword>
<dbReference type="EMBL" id="WNYA01000004">
    <property type="protein sequence ID" value="KAG8577286.1"/>
    <property type="molecule type" value="Genomic_DNA"/>
</dbReference>
<dbReference type="SUPFAM" id="SSF57997">
    <property type="entry name" value="Tropomyosin"/>
    <property type="match status" value="1"/>
</dbReference>
<dbReference type="AlphaFoldDB" id="A0AAV7BX62"/>
<feature type="coiled-coil region" evidence="1">
    <location>
        <begin position="224"/>
        <end position="251"/>
    </location>
</feature>
<evidence type="ECO:0008006" key="4">
    <source>
        <dbReference type="Google" id="ProtNLM"/>
    </source>
</evidence>
<accession>A0AAV7BX62</accession>
<protein>
    <recommendedName>
        <fullName evidence="4">Chromosome partition protein Smc</fullName>
    </recommendedName>
</protein>
<dbReference type="Proteomes" id="UP000824782">
    <property type="component" value="Unassembled WGS sequence"/>
</dbReference>
<feature type="coiled-coil region" evidence="1">
    <location>
        <begin position="334"/>
        <end position="565"/>
    </location>
</feature>
<name>A0AAV7BX62_ENGPU</name>